<dbReference type="InterPro" id="IPR006750">
    <property type="entry name" value="YdcZ"/>
</dbReference>
<accession>A0A7C4V7F0</accession>
<keyword evidence="1" id="KW-0472">Membrane</keyword>
<name>A0A7C4V7F0_9DEIN</name>
<proteinExistence type="predicted"/>
<feature type="transmembrane region" description="Helical" evidence="1">
    <location>
        <begin position="65"/>
        <end position="84"/>
    </location>
</feature>
<evidence type="ECO:0008006" key="3">
    <source>
        <dbReference type="Google" id="ProtNLM"/>
    </source>
</evidence>
<organism evidence="2">
    <name type="scientific">Oceanithermus profundus</name>
    <dbReference type="NCBI Taxonomy" id="187137"/>
    <lineage>
        <taxon>Bacteria</taxon>
        <taxon>Thermotogati</taxon>
        <taxon>Deinococcota</taxon>
        <taxon>Deinococci</taxon>
        <taxon>Thermales</taxon>
        <taxon>Thermaceae</taxon>
        <taxon>Oceanithermus</taxon>
    </lineage>
</organism>
<dbReference type="AlphaFoldDB" id="A0A7C4V7F0"/>
<comment type="caution">
    <text evidence="2">The sequence shown here is derived from an EMBL/GenBank/DDBJ whole genome shotgun (WGS) entry which is preliminary data.</text>
</comment>
<reference evidence="2" key="1">
    <citation type="journal article" date="2020" name="mSystems">
        <title>Genome- and Community-Level Interaction Insights into Carbon Utilization and Element Cycling Functions of Hydrothermarchaeota in Hydrothermal Sediment.</title>
        <authorList>
            <person name="Zhou Z."/>
            <person name="Liu Y."/>
            <person name="Xu W."/>
            <person name="Pan J."/>
            <person name="Luo Z.H."/>
            <person name="Li M."/>
        </authorList>
    </citation>
    <scope>NUCLEOTIDE SEQUENCE [LARGE SCALE GENOMIC DNA]</scope>
    <source>
        <strain evidence="2">HyVt-570</strain>
    </source>
</reference>
<gene>
    <name evidence="2" type="ORF">ENK37_09745</name>
</gene>
<feature type="transmembrane region" description="Helical" evidence="1">
    <location>
        <begin position="149"/>
        <end position="169"/>
    </location>
</feature>
<dbReference type="Proteomes" id="UP000885759">
    <property type="component" value="Unassembled WGS sequence"/>
</dbReference>
<dbReference type="GO" id="GO:0005886">
    <property type="term" value="C:plasma membrane"/>
    <property type="evidence" value="ECO:0007669"/>
    <property type="project" value="TreeGrafter"/>
</dbReference>
<keyword evidence="1" id="KW-0812">Transmembrane</keyword>
<feature type="transmembrane region" description="Helical" evidence="1">
    <location>
        <begin position="119"/>
        <end position="137"/>
    </location>
</feature>
<dbReference type="PANTHER" id="PTHR34821">
    <property type="entry name" value="INNER MEMBRANE PROTEIN YDCZ"/>
    <property type="match status" value="1"/>
</dbReference>
<protein>
    <recommendedName>
        <fullName evidence="3">DMT family transporter</fullName>
    </recommendedName>
</protein>
<dbReference type="EMBL" id="DRPZ01000244">
    <property type="protein sequence ID" value="HGY10311.1"/>
    <property type="molecule type" value="Genomic_DNA"/>
</dbReference>
<feature type="transmembrane region" description="Helical" evidence="1">
    <location>
        <begin position="33"/>
        <end position="53"/>
    </location>
</feature>
<feature type="transmembrane region" description="Helical" evidence="1">
    <location>
        <begin position="96"/>
        <end position="114"/>
    </location>
</feature>
<keyword evidence="1" id="KW-1133">Transmembrane helix</keyword>
<evidence type="ECO:0000256" key="1">
    <source>
        <dbReference type="SAM" id="Phobius"/>
    </source>
</evidence>
<evidence type="ECO:0000313" key="2">
    <source>
        <dbReference type="EMBL" id="HGY10311.1"/>
    </source>
</evidence>
<sequence>MNAGFWAAAITGVLIAVLGPVNAALQARIGTWGMVAVVHLLGLAVGMLGLVLLDRTGFARTDASLRLLLFSGVVLALALLVWAFRYAPGQGVPPYAFLGGVLGALVVVGTIVAIQHLGVLAALITIVAGQLATAALIDRFGLFDLPVVLLSPARLLGLLLVLAGVFLVVRKG</sequence>
<dbReference type="Pfam" id="PF04657">
    <property type="entry name" value="DMT_YdcZ"/>
    <property type="match status" value="1"/>
</dbReference>
<dbReference type="PANTHER" id="PTHR34821:SF2">
    <property type="entry name" value="INNER MEMBRANE PROTEIN YDCZ"/>
    <property type="match status" value="1"/>
</dbReference>